<sequence>MNKNQAWHSIASSIAAGVSTYFLLDFAENDWSQPWRVAIIIVVAILAFFVAFLTGRNNQEKDLNSPDTTEVGRYIDSGSSVEIEDVSVKKSTANNIKVGTDISAKKDVKIKGIEIDTDKEE</sequence>
<protein>
    <submittedName>
        <fullName evidence="2">Uncharacterized protein</fullName>
    </submittedName>
</protein>
<keyword evidence="1" id="KW-0472">Membrane</keyword>
<organism evidence="2 3">
    <name type="scientific">Geoalkalibacter ferrihydriticus DSM 17813</name>
    <dbReference type="NCBI Taxonomy" id="1121915"/>
    <lineage>
        <taxon>Bacteria</taxon>
        <taxon>Pseudomonadati</taxon>
        <taxon>Thermodesulfobacteriota</taxon>
        <taxon>Desulfuromonadia</taxon>
        <taxon>Desulfuromonadales</taxon>
        <taxon>Geoalkalibacteraceae</taxon>
        <taxon>Geoalkalibacter</taxon>
    </lineage>
</organism>
<dbReference type="AlphaFoldDB" id="A0A0C2HF79"/>
<dbReference type="RefSeq" id="WP_040100945.1">
    <property type="nucleotide sequence ID" value="NZ_JWJD01000009.1"/>
</dbReference>
<evidence type="ECO:0000256" key="1">
    <source>
        <dbReference type="SAM" id="Phobius"/>
    </source>
</evidence>
<dbReference type="EMBL" id="JWJD01000009">
    <property type="protein sequence ID" value="KIH75601.1"/>
    <property type="molecule type" value="Genomic_DNA"/>
</dbReference>
<feature type="transmembrane region" description="Helical" evidence="1">
    <location>
        <begin position="6"/>
        <end position="24"/>
    </location>
</feature>
<evidence type="ECO:0000313" key="3">
    <source>
        <dbReference type="Proteomes" id="UP000035068"/>
    </source>
</evidence>
<keyword evidence="3" id="KW-1185">Reference proteome</keyword>
<evidence type="ECO:0000313" key="2">
    <source>
        <dbReference type="EMBL" id="KIH75601.1"/>
    </source>
</evidence>
<keyword evidence="1" id="KW-0812">Transmembrane</keyword>
<gene>
    <name evidence="2" type="ORF">GFER_15795</name>
</gene>
<feature type="transmembrane region" description="Helical" evidence="1">
    <location>
        <begin position="36"/>
        <end position="55"/>
    </location>
</feature>
<comment type="caution">
    <text evidence="2">The sequence shown here is derived from an EMBL/GenBank/DDBJ whole genome shotgun (WGS) entry which is preliminary data.</text>
</comment>
<reference evidence="2 3" key="1">
    <citation type="submission" date="2014-12" db="EMBL/GenBank/DDBJ databases">
        <title>Genomes of Geoalkalibacter ferrihydriticus and Geoalkalibacter subterraneus, two haloalkaliphilic metal-reducing members of the Geobacteraceae.</title>
        <authorList>
            <person name="Badalamenti J.P."/>
            <person name="Torres C.I."/>
            <person name="Krajmalnik-Brown R."/>
            <person name="Bond D.R."/>
        </authorList>
    </citation>
    <scope>NUCLEOTIDE SEQUENCE [LARGE SCALE GENOMIC DNA]</scope>
    <source>
        <strain evidence="2 3">DSM 17813</strain>
    </source>
</reference>
<name>A0A0C2HF79_9BACT</name>
<accession>A0A0C2HF79</accession>
<proteinExistence type="predicted"/>
<keyword evidence="1" id="KW-1133">Transmembrane helix</keyword>
<dbReference type="Proteomes" id="UP000035068">
    <property type="component" value="Unassembled WGS sequence"/>
</dbReference>